<evidence type="ECO:0000256" key="1">
    <source>
        <dbReference type="ARBA" id="ARBA00010116"/>
    </source>
</evidence>
<dbReference type="InterPro" id="IPR016186">
    <property type="entry name" value="C-type_lectin-like/link_sf"/>
</dbReference>
<dbReference type="Proteomes" id="UP000224974">
    <property type="component" value="Unassembled WGS sequence"/>
</dbReference>
<dbReference type="SMART" id="SM00634">
    <property type="entry name" value="BID_1"/>
    <property type="match status" value="2"/>
</dbReference>
<dbReference type="InterPro" id="IPR013783">
    <property type="entry name" value="Ig-like_fold"/>
</dbReference>
<sequence>MLHHNFIFNDFLFRILLALVIIMSPVVQSAQQSTTPVHGRAPTSVLSVNNIKPRVGDVIAVTSVFNDADGDTEFGTTYQWMLNGTEISGATSPSYTLNINEIITGSELNVVVTPQTDPSITEPSIGLPVQLPSPINIKWQRVISSLVWNESPLGVVANGQAVNTVRATVEYLDGTPAVNAIVNFTADNMGVIATSETSGAEGIATAYVTNFITGPTQVIASIDDDRQAINTLFIAGPADVVNAEVTQNNAEANGLDDNRVLVRVMDSHGNDVSGEIVNFTATNAVNLLNVSGETDSNGEVEISLTSNSAVSSEVTATTTNGVSATVTVEFFNETQMTHILVNGASFSVSDGFPKTGFTGAVFQLIVGEDASENAEFNWQADQGWVSVDGGGNVRFSQEPASGNNTVTITAEHKTKGSSLTYRFTVGHWFRNNSFNIMGYSDAQAWCDSQGGYAIPSYSQLTDRTPTMQTGSNRDANGRLWNEWGSMGSYTNGWFSGNYWVRELTSTGNEQHYVYLGNGNLFSFPLDGKTYVTCSVSL</sequence>
<evidence type="ECO:0000313" key="4">
    <source>
        <dbReference type="Proteomes" id="UP000224974"/>
    </source>
</evidence>
<dbReference type="InterPro" id="IPR016187">
    <property type="entry name" value="CTDL_fold"/>
</dbReference>
<dbReference type="Pfam" id="PF21764">
    <property type="entry name" value="Invasin_D4"/>
    <property type="match status" value="1"/>
</dbReference>
<dbReference type="Gene3D" id="2.60.40.2700">
    <property type="match status" value="1"/>
</dbReference>
<dbReference type="Pfam" id="PF02369">
    <property type="entry name" value="Big_1"/>
    <property type="match status" value="2"/>
</dbReference>
<name>A0A2C6DNY9_9GAMM</name>
<evidence type="ECO:0000259" key="2">
    <source>
        <dbReference type="PROSITE" id="PS51127"/>
    </source>
</evidence>
<feature type="domain" description="Big-1" evidence="2">
    <location>
        <begin position="240"/>
        <end position="331"/>
    </location>
</feature>
<evidence type="ECO:0000313" key="3">
    <source>
        <dbReference type="EMBL" id="PHI30155.1"/>
    </source>
</evidence>
<dbReference type="PANTHER" id="PTHR39576">
    <property type="entry name" value="ATTACHING AND EFFACING PROTEIN HOMOLOG-RELATED-RELATED"/>
    <property type="match status" value="1"/>
</dbReference>
<proteinExistence type="inferred from homology"/>
<dbReference type="InterPro" id="IPR051715">
    <property type="entry name" value="Intimin-Invasin_domain"/>
</dbReference>
<dbReference type="STRING" id="1111728.GCA_000427805_02487"/>
<dbReference type="Gene3D" id="2.60.40.10">
    <property type="entry name" value="Immunoglobulins"/>
    <property type="match status" value="2"/>
</dbReference>
<protein>
    <submittedName>
        <fullName evidence="3">Heme utilization protein</fullName>
    </submittedName>
</protein>
<dbReference type="GO" id="GO:0009279">
    <property type="term" value="C:cell outer membrane"/>
    <property type="evidence" value="ECO:0007669"/>
    <property type="project" value="TreeGrafter"/>
</dbReference>
<dbReference type="PANTHER" id="PTHR39576:SF2">
    <property type="entry name" value="ATTACHING AND EFFACING PROTEIN HOMOLOG-RELATED"/>
    <property type="match status" value="1"/>
</dbReference>
<accession>A0A2C6DNY9</accession>
<dbReference type="EMBL" id="PDDX01000001">
    <property type="protein sequence ID" value="PHI30155.1"/>
    <property type="molecule type" value="Genomic_DNA"/>
</dbReference>
<dbReference type="Gene3D" id="3.10.100.10">
    <property type="entry name" value="Mannose-Binding Protein A, subunit A"/>
    <property type="match status" value="1"/>
</dbReference>
<gene>
    <name evidence="3" type="ORF">CRN84_12790</name>
</gene>
<dbReference type="OrthoDB" id="7065811at2"/>
<comment type="similarity">
    <text evidence="1">Belongs to the intimin/invasin family.</text>
</comment>
<dbReference type="AlphaFoldDB" id="A0A2C6DNY9"/>
<reference evidence="4" key="1">
    <citation type="submission" date="2017-09" db="EMBL/GenBank/DDBJ databases">
        <title>FDA dAtabase for Regulatory Grade micrObial Sequences (FDA-ARGOS): Supporting development and validation of Infectious Disease Dx tests.</title>
        <authorList>
            <person name="Minogue T."/>
            <person name="Wolcott M."/>
            <person name="Wasieloski L."/>
            <person name="Aguilar W."/>
            <person name="Moore D."/>
            <person name="Tallon L."/>
            <person name="Sadzewicz L."/>
            <person name="Ott S."/>
            <person name="Zhao X."/>
            <person name="Nagaraj S."/>
            <person name="Vavikolanu K."/>
            <person name="Aluvathingal J."/>
            <person name="Nadendla S."/>
            <person name="Sichtig H."/>
        </authorList>
    </citation>
    <scope>NUCLEOTIDE SEQUENCE [LARGE SCALE GENOMIC DNA]</scope>
    <source>
        <strain evidence="4">FDAARGOS_387</strain>
    </source>
</reference>
<comment type="caution">
    <text evidence="3">The sequence shown here is derived from an EMBL/GenBank/DDBJ whole genome shotgun (WGS) entry which is preliminary data.</text>
</comment>
<dbReference type="InterPro" id="IPR008964">
    <property type="entry name" value="Invasin/intimin_cell_adhesion"/>
</dbReference>
<dbReference type="Gene3D" id="2.60.40.1080">
    <property type="match status" value="1"/>
</dbReference>
<dbReference type="SUPFAM" id="SSF49373">
    <property type="entry name" value="Invasin/intimin cell-adhesion fragments"/>
    <property type="match status" value="3"/>
</dbReference>
<keyword evidence="4" id="KW-1185">Reference proteome</keyword>
<dbReference type="InterPro" id="IPR048658">
    <property type="entry name" value="Invasin_D4"/>
</dbReference>
<organism evidence="3 4">
    <name type="scientific">Budvicia aquatica</name>
    <dbReference type="NCBI Taxonomy" id="82979"/>
    <lineage>
        <taxon>Bacteria</taxon>
        <taxon>Pseudomonadati</taxon>
        <taxon>Pseudomonadota</taxon>
        <taxon>Gammaproteobacteria</taxon>
        <taxon>Enterobacterales</taxon>
        <taxon>Budviciaceae</taxon>
        <taxon>Budvicia</taxon>
    </lineage>
</organism>
<dbReference type="PROSITE" id="PS51127">
    <property type="entry name" value="BIG1"/>
    <property type="match status" value="1"/>
</dbReference>
<dbReference type="RefSeq" id="WP_029096638.1">
    <property type="nucleotide sequence ID" value="NZ_PDDX01000001.1"/>
</dbReference>
<dbReference type="SUPFAM" id="SSF56436">
    <property type="entry name" value="C-type lectin-like"/>
    <property type="match status" value="1"/>
</dbReference>
<dbReference type="InterPro" id="IPR003344">
    <property type="entry name" value="Big_1_dom"/>
</dbReference>